<dbReference type="FunFam" id="2.40.30.20:FF:000004">
    <property type="entry name" value="Riboflavin synthase, alpha subunit"/>
    <property type="match status" value="1"/>
</dbReference>
<comment type="caution">
    <text evidence="10">The sequence shown here is derived from an EMBL/GenBank/DDBJ whole genome shotgun (WGS) entry which is preliminary data.</text>
</comment>
<evidence type="ECO:0000256" key="4">
    <source>
        <dbReference type="ARBA" id="ARBA00013950"/>
    </source>
</evidence>
<protein>
    <recommendedName>
        <fullName evidence="4">Riboflavin synthase</fullName>
        <ecNumber evidence="3">2.5.1.9</ecNumber>
    </recommendedName>
</protein>
<evidence type="ECO:0000256" key="3">
    <source>
        <dbReference type="ARBA" id="ARBA00012827"/>
    </source>
</evidence>
<feature type="domain" description="Lumazine-binding" evidence="9">
    <location>
        <begin position="74"/>
        <end position="172"/>
    </location>
</feature>
<evidence type="ECO:0000256" key="7">
    <source>
        <dbReference type="ARBA" id="ARBA00022737"/>
    </source>
</evidence>
<reference evidence="10 11" key="1">
    <citation type="journal article" date="2020" name="bioRxiv">
        <title>Sequence and annotation of 42 cannabis genomes reveals extensive copy number variation in cannabinoid synthesis and pathogen resistance genes.</title>
        <authorList>
            <person name="Mckernan K.J."/>
            <person name="Helbert Y."/>
            <person name="Kane L.T."/>
            <person name="Ebling H."/>
            <person name="Zhang L."/>
            <person name="Liu B."/>
            <person name="Eaton Z."/>
            <person name="Mclaughlin S."/>
            <person name="Kingan S."/>
            <person name="Baybayan P."/>
            <person name="Concepcion G."/>
            <person name="Jordan M."/>
            <person name="Riva A."/>
            <person name="Barbazuk W."/>
            <person name="Harkins T."/>
        </authorList>
    </citation>
    <scope>NUCLEOTIDE SEQUENCE [LARGE SCALE GENOMIC DNA]</scope>
    <source>
        <strain evidence="11">cv. Jamaican Lion 4</strain>
        <tissue evidence="10">Leaf</tissue>
    </source>
</reference>
<dbReference type="CDD" id="cd00402">
    <property type="entry name" value="Riboflavin_synthase_like"/>
    <property type="match status" value="1"/>
</dbReference>
<dbReference type="InterPro" id="IPR001783">
    <property type="entry name" value="Lumazine-bd"/>
</dbReference>
<name>A0A7J6EZB0_CANSA</name>
<proteinExistence type="predicted"/>
<dbReference type="PANTHER" id="PTHR21098">
    <property type="entry name" value="RIBOFLAVIN SYNTHASE ALPHA CHAIN"/>
    <property type="match status" value="1"/>
</dbReference>
<feature type="domain" description="Lumazine-binding" evidence="9">
    <location>
        <begin position="173"/>
        <end position="271"/>
    </location>
</feature>
<feature type="repeat" description="Lumazine-binding" evidence="8">
    <location>
        <begin position="173"/>
        <end position="271"/>
    </location>
</feature>
<dbReference type="EC" id="2.5.1.9" evidence="3"/>
<dbReference type="OMA" id="HFVTGHV"/>
<dbReference type="Gene3D" id="2.40.30.20">
    <property type="match status" value="2"/>
</dbReference>
<dbReference type="NCBIfam" id="TIGR00187">
    <property type="entry name" value="ribE"/>
    <property type="match status" value="1"/>
</dbReference>
<dbReference type="FunFam" id="2.40.30.20:FF:000003">
    <property type="entry name" value="Riboflavin synthase, alpha subunit"/>
    <property type="match status" value="1"/>
</dbReference>
<dbReference type="PANTHER" id="PTHR21098:SF0">
    <property type="entry name" value="RIBOFLAVIN SYNTHASE"/>
    <property type="match status" value="1"/>
</dbReference>
<dbReference type="AlphaFoldDB" id="A0A7J6EZB0"/>
<evidence type="ECO:0000313" key="10">
    <source>
        <dbReference type="EMBL" id="KAF4363695.1"/>
    </source>
</evidence>
<comment type="function">
    <text evidence="1">Catalyzes the dismutation of two molecules of 6,7-dimethyl-8-ribityllumazine, resulting in the formation of riboflavin and 5-amino-6-(D-ribitylamino)uracil.</text>
</comment>
<accession>A0A7J6EZB0</accession>
<dbReference type="InterPro" id="IPR026017">
    <property type="entry name" value="Lumazine-bd_dom"/>
</dbReference>
<gene>
    <name evidence="10" type="ORF">G4B88_030194</name>
</gene>
<accession>A0A803P8Z1</accession>
<evidence type="ECO:0000256" key="6">
    <source>
        <dbReference type="ARBA" id="ARBA00022679"/>
    </source>
</evidence>
<dbReference type="EMBL" id="JAATIQ010000293">
    <property type="protein sequence ID" value="KAF4363695.1"/>
    <property type="molecule type" value="Genomic_DNA"/>
</dbReference>
<evidence type="ECO:0000259" key="9">
    <source>
        <dbReference type="PROSITE" id="PS51177"/>
    </source>
</evidence>
<evidence type="ECO:0000256" key="2">
    <source>
        <dbReference type="ARBA" id="ARBA00004887"/>
    </source>
</evidence>
<dbReference type="PROSITE" id="PS51177">
    <property type="entry name" value="LUMAZINE_BIND"/>
    <property type="match status" value="2"/>
</dbReference>
<dbReference type="InterPro" id="IPR017938">
    <property type="entry name" value="Riboflavin_synthase-like_b-brl"/>
</dbReference>
<dbReference type="OrthoDB" id="10258924at2759"/>
<evidence type="ECO:0000256" key="8">
    <source>
        <dbReference type="PROSITE-ProRule" id="PRU00524"/>
    </source>
</evidence>
<dbReference type="GO" id="GO:0004746">
    <property type="term" value="F:riboflavin synthase activity"/>
    <property type="evidence" value="ECO:0007669"/>
    <property type="project" value="UniProtKB-EC"/>
</dbReference>
<evidence type="ECO:0000256" key="1">
    <source>
        <dbReference type="ARBA" id="ARBA00002803"/>
    </source>
</evidence>
<evidence type="ECO:0000313" key="11">
    <source>
        <dbReference type="Proteomes" id="UP000583929"/>
    </source>
</evidence>
<evidence type="ECO:0000256" key="5">
    <source>
        <dbReference type="ARBA" id="ARBA00022619"/>
    </source>
</evidence>
<dbReference type="Pfam" id="PF00677">
    <property type="entry name" value="Lum_binding"/>
    <property type="match status" value="2"/>
</dbReference>
<keyword evidence="11" id="KW-1185">Reference proteome</keyword>
<keyword evidence="5" id="KW-0686">Riboflavin biosynthesis</keyword>
<organism evidence="10 11">
    <name type="scientific">Cannabis sativa</name>
    <name type="common">Hemp</name>
    <name type="synonym">Marijuana</name>
    <dbReference type="NCBI Taxonomy" id="3483"/>
    <lineage>
        <taxon>Eukaryota</taxon>
        <taxon>Viridiplantae</taxon>
        <taxon>Streptophyta</taxon>
        <taxon>Embryophyta</taxon>
        <taxon>Tracheophyta</taxon>
        <taxon>Spermatophyta</taxon>
        <taxon>Magnoliopsida</taxon>
        <taxon>eudicotyledons</taxon>
        <taxon>Gunneridae</taxon>
        <taxon>Pentapetalae</taxon>
        <taxon>rosids</taxon>
        <taxon>fabids</taxon>
        <taxon>Rosales</taxon>
        <taxon>Cannabaceae</taxon>
        <taxon>Cannabis</taxon>
    </lineage>
</organism>
<dbReference type="GO" id="GO:0009231">
    <property type="term" value="P:riboflavin biosynthetic process"/>
    <property type="evidence" value="ECO:0007669"/>
    <property type="project" value="UniProtKB-KW"/>
</dbReference>
<comment type="pathway">
    <text evidence="2">Cofactor biosynthesis; riboflavin biosynthesis; riboflavin from 2-hydroxy-3-oxobutyl phosphate and 5-amino-6-(D-ribitylamino)uracil: step 2/2.</text>
</comment>
<keyword evidence="6" id="KW-0808">Transferase</keyword>
<dbReference type="NCBIfam" id="NF006767">
    <property type="entry name" value="PRK09289.1"/>
    <property type="match status" value="1"/>
</dbReference>
<dbReference type="InterPro" id="IPR023366">
    <property type="entry name" value="ATP_synth_asu-like_sf"/>
</dbReference>
<feature type="repeat" description="Lumazine-binding" evidence="8">
    <location>
        <begin position="74"/>
        <end position="172"/>
    </location>
</feature>
<dbReference type="SUPFAM" id="SSF63380">
    <property type="entry name" value="Riboflavin synthase domain-like"/>
    <property type="match status" value="2"/>
</dbReference>
<sequence length="282" mass="30663">MAIPICLSVLSTTKISLPRSSVLASLTTTPPKANLKFNPFSGYSTLTLFISNLTFHRNRSRSLRPNRNTAIRCLFTGIVEEMGQVKQIGIAEHGGFDMIIGAKTVLEGVNLGDSIAVNGTCLTVTHFDNQFSEFTVGLAPETLRKTSLAELSTGSLVNLERAVQPTSRMGGHFVQGHVDGTGEIVSMEPEGDSLWIKVKASKEILKYVVPKGFITVDGTSLTVVDVFDDESCFNFMLVSYTQQKVVIPLKKVGLKVNLEVDILGKYVERLLSSGFVESIKSS</sequence>
<dbReference type="Proteomes" id="UP000583929">
    <property type="component" value="Unassembled WGS sequence"/>
</dbReference>
<keyword evidence="7" id="KW-0677">Repeat</keyword>